<reference evidence="4" key="1">
    <citation type="journal article" date="2008" name="Nature">
        <title>The amphioxus genome and the evolution of the chordate karyotype.</title>
        <authorList>
            <consortium name="US DOE Joint Genome Institute (JGI-PGF)"/>
            <person name="Putnam N.H."/>
            <person name="Butts T."/>
            <person name="Ferrier D.E.K."/>
            <person name="Furlong R.F."/>
            <person name="Hellsten U."/>
            <person name="Kawashima T."/>
            <person name="Robinson-Rechavi M."/>
            <person name="Shoguchi E."/>
            <person name="Terry A."/>
            <person name="Yu J.-K."/>
            <person name="Benito-Gutierrez E.L."/>
            <person name="Dubchak I."/>
            <person name="Garcia-Fernandez J."/>
            <person name="Gibson-Brown J.J."/>
            <person name="Grigoriev I.V."/>
            <person name="Horton A.C."/>
            <person name="de Jong P.J."/>
            <person name="Jurka J."/>
            <person name="Kapitonov V.V."/>
            <person name="Kohara Y."/>
            <person name="Kuroki Y."/>
            <person name="Lindquist E."/>
            <person name="Lucas S."/>
            <person name="Osoegawa K."/>
            <person name="Pennacchio L.A."/>
            <person name="Salamov A.A."/>
            <person name="Satou Y."/>
            <person name="Sauka-Spengler T."/>
            <person name="Schmutz J."/>
            <person name="Shin-I T."/>
            <person name="Toyoda A."/>
            <person name="Bronner-Fraser M."/>
            <person name="Fujiyama A."/>
            <person name="Holland L.Z."/>
            <person name="Holland P.W.H."/>
            <person name="Satoh N."/>
            <person name="Rokhsar D.S."/>
        </authorList>
    </citation>
    <scope>NUCLEOTIDE SEQUENCE [LARGE SCALE GENOMIC DNA]</scope>
    <source>
        <strain evidence="4">S238N-H82</strain>
        <tissue evidence="4">Testes</tissue>
    </source>
</reference>
<dbReference type="eggNOG" id="KOG4237">
    <property type="taxonomic scope" value="Eukaryota"/>
</dbReference>
<dbReference type="Pfam" id="PF13855">
    <property type="entry name" value="LRR_8"/>
    <property type="match status" value="1"/>
</dbReference>
<dbReference type="InterPro" id="IPR032675">
    <property type="entry name" value="LRR_dom_sf"/>
</dbReference>
<dbReference type="Gene3D" id="3.80.10.10">
    <property type="entry name" value="Ribonuclease Inhibitor"/>
    <property type="match status" value="1"/>
</dbReference>
<dbReference type="EMBL" id="GG666573">
    <property type="protein sequence ID" value="EEN53427.1"/>
    <property type="molecule type" value="Genomic_DNA"/>
</dbReference>
<evidence type="ECO:0000313" key="4">
    <source>
        <dbReference type="EMBL" id="EEN53427.1"/>
    </source>
</evidence>
<keyword evidence="1" id="KW-0433">Leucine-rich repeat</keyword>
<dbReference type="InterPro" id="IPR050328">
    <property type="entry name" value="Dev_Immune_Receptor"/>
</dbReference>
<dbReference type="PROSITE" id="PS51450">
    <property type="entry name" value="LRR"/>
    <property type="match status" value="1"/>
</dbReference>
<evidence type="ECO:0000256" key="2">
    <source>
        <dbReference type="ARBA" id="ARBA00022729"/>
    </source>
</evidence>
<keyword evidence="3" id="KW-0677">Repeat</keyword>
<dbReference type="STRING" id="7739.C3Z1R0"/>
<gene>
    <name evidence="4" type="ORF">BRAFLDRAFT_151600</name>
</gene>
<feature type="non-terminal residue" evidence="4">
    <location>
        <position position="1"/>
    </location>
</feature>
<sequence length="107" mass="12403">LGLDFNNLTHVKKSWFTGLISINFLSLSNNRIEQIDPGCFGHLRRLINLNLEHNLLQVLDTLWFAGRRFLSFLYLGYNNIRSIPTGAFQNIRISELYLEENAMSCLD</sequence>
<proteinExistence type="predicted"/>
<dbReference type="AlphaFoldDB" id="C3Z1R0"/>
<protein>
    <submittedName>
        <fullName evidence="4">Uncharacterized protein</fullName>
    </submittedName>
</protein>
<dbReference type="InParanoid" id="C3Z1R0"/>
<dbReference type="SUPFAM" id="SSF52058">
    <property type="entry name" value="L domain-like"/>
    <property type="match status" value="1"/>
</dbReference>
<feature type="non-terminal residue" evidence="4">
    <location>
        <position position="107"/>
    </location>
</feature>
<dbReference type="SMART" id="SM00369">
    <property type="entry name" value="LRR_TYP"/>
    <property type="match status" value="3"/>
</dbReference>
<dbReference type="InterPro" id="IPR003591">
    <property type="entry name" value="Leu-rich_rpt_typical-subtyp"/>
</dbReference>
<dbReference type="PANTHER" id="PTHR24373:SF275">
    <property type="entry name" value="TIR DOMAIN-CONTAINING PROTEIN"/>
    <property type="match status" value="1"/>
</dbReference>
<dbReference type="InterPro" id="IPR001611">
    <property type="entry name" value="Leu-rich_rpt"/>
</dbReference>
<evidence type="ECO:0000256" key="3">
    <source>
        <dbReference type="ARBA" id="ARBA00022737"/>
    </source>
</evidence>
<evidence type="ECO:0000256" key="1">
    <source>
        <dbReference type="ARBA" id="ARBA00022614"/>
    </source>
</evidence>
<organism>
    <name type="scientific">Branchiostoma floridae</name>
    <name type="common">Florida lancelet</name>
    <name type="synonym">Amphioxus</name>
    <dbReference type="NCBI Taxonomy" id="7739"/>
    <lineage>
        <taxon>Eukaryota</taxon>
        <taxon>Metazoa</taxon>
        <taxon>Chordata</taxon>
        <taxon>Cephalochordata</taxon>
        <taxon>Leptocardii</taxon>
        <taxon>Amphioxiformes</taxon>
        <taxon>Branchiostomatidae</taxon>
        <taxon>Branchiostoma</taxon>
    </lineage>
</organism>
<dbReference type="PANTHER" id="PTHR24373">
    <property type="entry name" value="SLIT RELATED LEUCINE-RICH REPEAT NEURONAL PROTEIN"/>
    <property type="match status" value="1"/>
</dbReference>
<keyword evidence="2" id="KW-0732">Signal</keyword>
<accession>C3Z1R0</accession>
<name>C3Z1R0_BRAFL</name>